<evidence type="ECO:0000259" key="2">
    <source>
        <dbReference type="Pfam" id="PF24355"/>
    </source>
</evidence>
<feature type="compositionally biased region" description="Polar residues" evidence="1">
    <location>
        <begin position="347"/>
        <end position="363"/>
    </location>
</feature>
<feature type="region of interest" description="Disordered" evidence="1">
    <location>
        <begin position="90"/>
        <end position="117"/>
    </location>
</feature>
<dbReference type="OrthoDB" id="428577at2759"/>
<evidence type="ECO:0000256" key="1">
    <source>
        <dbReference type="SAM" id="MobiDB-lite"/>
    </source>
</evidence>
<dbReference type="STRING" id="576137.A0A1L7X0G3"/>
<feature type="region of interest" description="Disordered" evidence="1">
    <location>
        <begin position="1384"/>
        <end position="1476"/>
    </location>
</feature>
<name>A0A1L7X0G3_9HELO</name>
<dbReference type="PANTHER" id="PTHR39611:SF1">
    <property type="entry name" value="HYDROXYPROLINE-RICH GLYCOPROTEIN DZ-HRGP"/>
    <property type="match status" value="1"/>
</dbReference>
<evidence type="ECO:0000313" key="4">
    <source>
        <dbReference type="Proteomes" id="UP000184330"/>
    </source>
</evidence>
<dbReference type="Gene3D" id="3.40.50.300">
    <property type="entry name" value="P-loop containing nucleotide triphosphate hydrolases"/>
    <property type="match status" value="1"/>
</dbReference>
<sequence length="1593" mass="178096">MAHKHGDIWENSLKGEGLDGLDPNVSSPEFEFFSGKDATDTRQSSAYEAEPGPSSEPICVEAPTDFEVDPAVIAAITEKVKKEVLEHLRQTSPEDGPHVEIHAPPTPSQSTDPEMSHPRQRLKVHTPVLPASSVRPDQQRKGIQFGERGDRVPNPRVPLEEWSPIDQKWGRLFDGKGNPTPRLGQLLRGIANLIINEFPPRKSLVISPAKMAAFYQDYASESEEQPWLSIFRADLSTSVLYQDLGCEHHLVQKDPKAAPSIPSLTAVGFAHWMTIQVLAYPEAEWRRLQKVVRQMPVDADGELVDGKPERLPKQLSRYLLPEREDRRSKRLLDESVENLFEKLGIRTTPSASTSTKPYSSNTDGGHMSTPEPVPRRTSSPPLKRFGPFYSNEPHRTSRPPVSLDRWPWMAPNKLHTPSGYAPSESSSTSTSSWRSQSSKASSIGSTMSFPPPPGPSMTENYRESRDERQYRRDLDDKRLPGEFNGPRDAERWDRDQETRSVETHVGPVEHPDKLYGRALVPISTEDTHETLSQLVACGDQSAGKSSVLEALTEIPFPRNENLGTRLDDFYRDTGNMRRGQKPTYQLGMDQIREPSLDPSLVLKERLQDPLTSKELGHPEESKTKPLDPGHSAQSNYARRKSKLSEHIEVYKDKDISYSIPSVAAIVETPSSESVKSRTSITNEVSHKDLIQSQTNRVEPTRLSALIEPKPSSEDLRLSSESEEMISGPHLFVQNPKMYQEDIASLQQRIFDLGEPALRNLQDCGERHVLYPPGSIPSDTSDAVRTLIMANLDLIAATNEGLNILAKEDFCDSMYNVIVSDPDRADVLRVIPIKKATLLVLTDLLQELASYYESPKDDNRLAETLDDIEETTRLILLDLGLDMSPDHFDGPLSNRTDIASQMVSSTLSILFLGLVSFITSHLCMDNGSANIIGQSSFTQLMIPTPTGPIYMTPRRLLCLDGFIKSPVWTFETVPASDPISHVSVDDGRRYYLSIFLADLADLWGPLRLGYLDGSTDLVSEVLVRGGEIIRTATDPGVTLVANETQCHWCGWTDIKSDRQNVEREPICTTNRLLIGTPGIHVGLNDQRFLVSKTCACVGRKRYTDSRNTFELQTRIPSWSLAERTAQVSGGAYINLLYGHTWKFNAGWTMKDVIVVDWVDQVRDPSHVPKPFYLDYLVVLDISRCTGHSRRVSLWSLFREDSMRKYIRQSLDKSLYRDFETLIEFFPREASFVHVWQSISKEGQDVFKTVSREVLTILRSTGVGEDGSLQAWDVSSSNRLDGRKVRPPWGAMVKDDSACATFAIITDKCVSVTATTPPPSPPNNAAAAFSPILNTIICITTEETVLSLDPCVYTPPSSLKEEDVRPEWALTAATFDKWKVKLSEDDSSPLAASRKHIMESRRDQAGPEPEALKRIENRRLARQSRQRPSMNGDATSYKQSSKDSSFSNGTSPKSPSEKTAMTQKFDKTSPSRPFPNPGRRLICDGSFDFKNGKNENVGKLILEPPQVMDLRTIAEGSILSLRWEERKSGLLNAIKAKEKVIDKRVAGWTERRLNGVLPWAVSRMAESCTTEPFVVEHIRGGTLGAGQRVVQAYIS</sequence>
<dbReference type="EMBL" id="FJOG01000012">
    <property type="protein sequence ID" value="CZR58510.1"/>
    <property type="molecule type" value="Genomic_DNA"/>
</dbReference>
<dbReference type="InterPro" id="IPR055936">
    <property type="entry name" value="DUF7514"/>
</dbReference>
<keyword evidence="4" id="KW-1185">Reference proteome</keyword>
<proteinExistence type="predicted"/>
<feature type="compositionally biased region" description="Low complexity" evidence="1">
    <location>
        <begin position="1434"/>
        <end position="1445"/>
    </location>
</feature>
<feature type="compositionally biased region" description="Polar residues" evidence="1">
    <location>
        <begin position="1446"/>
        <end position="1460"/>
    </location>
</feature>
<dbReference type="SUPFAM" id="SSF52540">
    <property type="entry name" value="P-loop containing nucleoside triphosphate hydrolases"/>
    <property type="match status" value="1"/>
</dbReference>
<dbReference type="Pfam" id="PF24355">
    <property type="entry name" value="DUF7514"/>
    <property type="match status" value="1"/>
</dbReference>
<dbReference type="InterPro" id="IPR027417">
    <property type="entry name" value="P-loop_NTPase"/>
</dbReference>
<organism evidence="3 4">
    <name type="scientific">Phialocephala subalpina</name>
    <dbReference type="NCBI Taxonomy" id="576137"/>
    <lineage>
        <taxon>Eukaryota</taxon>
        <taxon>Fungi</taxon>
        <taxon>Dikarya</taxon>
        <taxon>Ascomycota</taxon>
        <taxon>Pezizomycotina</taxon>
        <taxon>Leotiomycetes</taxon>
        <taxon>Helotiales</taxon>
        <taxon>Mollisiaceae</taxon>
        <taxon>Phialocephala</taxon>
        <taxon>Phialocephala fortinii species complex</taxon>
    </lineage>
</organism>
<feature type="compositionally biased region" description="Basic and acidic residues" evidence="1">
    <location>
        <begin position="460"/>
        <end position="510"/>
    </location>
</feature>
<feature type="region of interest" description="Disordered" evidence="1">
    <location>
        <begin position="609"/>
        <end position="640"/>
    </location>
</feature>
<reference evidence="3 4" key="1">
    <citation type="submission" date="2016-03" db="EMBL/GenBank/DDBJ databases">
        <authorList>
            <person name="Ploux O."/>
        </authorList>
    </citation>
    <scope>NUCLEOTIDE SEQUENCE [LARGE SCALE GENOMIC DNA]</scope>
    <source>
        <strain evidence="3 4">UAMH 11012</strain>
    </source>
</reference>
<accession>A0A1L7X0G3</accession>
<feature type="compositionally biased region" description="Basic and acidic residues" evidence="1">
    <location>
        <begin position="1394"/>
        <end position="1417"/>
    </location>
</feature>
<feature type="region of interest" description="Disordered" evidence="1">
    <location>
        <begin position="570"/>
        <end position="592"/>
    </location>
</feature>
<feature type="domain" description="DUF7514" evidence="2">
    <location>
        <begin position="170"/>
        <end position="334"/>
    </location>
</feature>
<feature type="region of interest" description="Disordered" evidence="1">
    <location>
        <begin position="347"/>
        <end position="510"/>
    </location>
</feature>
<evidence type="ECO:0000313" key="3">
    <source>
        <dbReference type="EMBL" id="CZR58510.1"/>
    </source>
</evidence>
<protein>
    <recommendedName>
        <fullName evidence="2">DUF7514 domain-containing protein</fullName>
    </recommendedName>
</protein>
<feature type="region of interest" description="Disordered" evidence="1">
    <location>
        <begin position="1"/>
        <end position="60"/>
    </location>
</feature>
<feature type="compositionally biased region" description="Basic and acidic residues" evidence="1">
    <location>
        <begin position="614"/>
        <end position="627"/>
    </location>
</feature>
<dbReference type="Proteomes" id="UP000184330">
    <property type="component" value="Unassembled WGS sequence"/>
</dbReference>
<feature type="compositionally biased region" description="Low complexity" evidence="1">
    <location>
        <begin position="418"/>
        <end position="442"/>
    </location>
</feature>
<gene>
    <name evidence="3" type="ORF">PAC_08402</name>
</gene>
<dbReference type="PANTHER" id="PTHR39611">
    <property type="entry name" value="HYDROXYPROLINE-RICH GLYCOPROTEIN DZ-HRGP-RELATED"/>
    <property type="match status" value="1"/>
</dbReference>